<reference evidence="2 3" key="1">
    <citation type="submission" date="2018-01" db="EMBL/GenBank/DDBJ databases">
        <title>G. obscuriglobus.</title>
        <authorList>
            <person name="Franke J."/>
            <person name="Blomberg W."/>
            <person name="Selmecki A."/>
        </authorList>
    </citation>
    <scope>NUCLEOTIDE SEQUENCE [LARGE SCALE GENOMIC DNA]</scope>
    <source>
        <strain evidence="2 3">DSM 5831</strain>
    </source>
</reference>
<dbReference type="KEGG" id="gog:C1280_37075"/>
<feature type="transmembrane region" description="Helical" evidence="1">
    <location>
        <begin position="116"/>
        <end position="137"/>
    </location>
</feature>
<keyword evidence="1" id="KW-1133">Transmembrane helix</keyword>
<evidence type="ECO:0000313" key="2">
    <source>
        <dbReference type="EMBL" id="AWM42055.1"/>
    </source>
</evidence>
<sequence>MNDTPTGGFREQPAWLVAAAVVVVAQTGLALGLFGPGRPWAAVTDDRPIVSGRHPLHLYHGTLGAAAFRDHRNATCYDPAFQAGYPKTPVFDGGSRPAELFALVGGPGYRPAAYKVGVLVFLMLIPGAFIAAARGAGLPAGPAVLTGCFGVLLAWCPAVRAMLEEGQLDLLGAGLAAAVFVPWLGRYARYPGPEPCLVLAGLALAGWYAHPLVWVGLLPVMFVFYLVFAPQHGPGWHLGLAGIVSFGVVPNTWWLVDWGKYWWLRQPSSSDHIPLPSWEAVLGAPADYAALCGGLPGGAVVPLVAFGGLVLLWAGGHRAAAWLSLLTAVLAVCAARLAATWPRVPPEVPARVAPFALALLAPAAAFGVWEVMRRARAAGAGVALCAAALFLVGWADGPGAPLANLMGVRTQPFLLGLTPEQQRLVGALREHTTPAARVLWEEAGERPGGNWSVLLPLYTGRAFLGGLDTDSEIDHGYCGLRNQCLSGRPLAEWTDKELSEFCRWYNVGWVVCRTAGTAERWERCAEVNERGEKKPLARAVTRFTENGQPVVLFALDRPLTFVLDGRAVLESADAKRIVLTNVEPNALGYVDLSFHDFGGLHAYPSYVKPLKCSNPVTRDPVDHIRLSVPGPVPRIVLVWEHP</sequence>
<keyword evidence="3" id="KW-1185">Reference proteome</keyword>
<feature type="transmembrane region" description="Helical" evidence="1">
    <location>
        <begin position="376"/>
        <end position="395"/>
    </location>
</feature>
<dbReference type="Proteomes" id="UP000245802">
    <property type="component" value="Chromosome"/>
</dbReference>
<feature type="transmembrane region" description="Helical" evidence="1">
    <location>
        <begin position="351"/>
        <end position="369"/>
    </location>
</feature>
<protein>
    <recommendedName>
        <fullName evidence="4">Glycosyltransferase RgtA/B/C/D-like domain-containing protein</fullName>
    </recommendedName>
</protein>
<organism evidence="2 3">
    <name type="scientific">Gemmata obscuriglobus</name>
    <dbReference type="NCBI Taxonomy" id="114"/>
    <lineage>
        <taxon>Bacteria</taxon>
        <taxon>Pseudomonadati</taxon>
        <taxon>Planctomycetota</taxon>
        <taxon>Planctomycetia</taxon>
        <taxon>Gemmatales</taxon>
        <taxon>Gemmataceae</taxon>
        <taxon>Gemmata</taxon>
    </lineage>
</organism>
<evidence type="ECO:0000256" key="1">
    <source>
        <dbReference type="SAM" id="Phobius"/>
    </source>
</evidence>
<proteinExistence type="predicted"/>
<name>A0A2Z3HGF9_9BACT</name>
<evidence type="ECO:0008006" key="4">
    <source>
        <dbReference type="Google" id="ProtNLM"/>
    </source>
</evidence>
<dbReference type="AlphaFoldDB" id="A0A2Z3HGF9"/>
<feature type="transmembrane region" description="Helical" evidence="1">
    <location>
        <begin position="12"/>
        <end position="34"/>
    </location>
</feature>
<dbReference type="EMBL" id="CP025958">
    <property type="protein sequence ID" value="AWM42055.1"/>
    <property type="molecule type" value="Genomic_DNA"/>
</dbReference>
<feature type="transmembrane region" description="Helical" evidence="1">
    <location>
        <begin position="235"/>
        <end position="256"/>
    </location>
</feature>
<keyword evidence="1" id="KW-0812">Transmembrane</keyword>
<gene>
    <name evidence="2" type="ORF">C1280_37075</name>
</gene>
<feature type="transmembrane region" description="Helical" evidence="1">
    <location>
        <begin position="143"/>
        <end position="163"/>
    </location>
</feature>
<accession>A0A2Z3HGF9</accession>
<feature type="transmembrane region" description="Helical" evidence="1">
    <location>
        <begin position="170"/>
        <end position="188"/>
    </location>
</feature>
<dbReference type="RefSeq" id="WP_010036075.1">
    <property type="nucleotide sequence ID" value="NZ_CP025958.1"/>
</dbReference>
<dbReference type="OrthoDB" id="247629at2"/>
<feature type="transmembrane region" description="Helical" evidence="1">
    <location>
        <begin position="320"/>
        <end position="339"/>
    </location>
</feature>
<keyword evidence="1" id="KW-0472">Membrane</keyword>
<feature type="transmembrane region" description="Helical" evidence="1">
    <location>
        <begin position="288"/>
        <end position="313"/>
    </location>
</feature>
<feature type="transmembrane region" description="Helical" evidence="1">
    <location>
        <begin position="208"/>
        <end position="228"/>
    </location>
</feature>
<evidence type="ECO:0000313" key="3">
    <source>
        <dbReference type="Proteomes" id="UP000245802"/>
    </source>
</evidence>